<dbReference type="EMBL" id="CP021366">
    <property type="protein sequence ID" value="ART59146.1"/>
    <property type="molecule type" value="Genomic_DNA"/>
</dbReference>
<dbReference type="KEGG" id="acis:CBP35_08860"/>
<dbReference type="KEGG" id="acip:CBP36_10065"/>
<proteinExistence type="predicted"/>
<name>A0A240UDF1_9BURK</name>
<accession>A0A240UDF1</accession>
<sequence>MAASKSEVVSVRVEPHIKAAIQVAAEREMRSLANMFEVMVVAYCRSQGYPLEGVPDNALSSAVLRGTAT</sequence>
<dbReference type="AlphaFoldDB" id="A0A240UDF1"/>
<evidence type="ECO:0000313" key="2">
    <source>
        <dbReference type="Proteomes" id="UP000194440"/>
    </source>
</evidence>
<dbReference type="RefSeq" id="WP_086927322.1">
    <property type="nucleotide sequence ID" value="NZ_CP021362.1"/>
</dbReference>
<reference evidence="1" key="1">
    <citation type="submission" date="2017-05" db="EMBL/GenBank/DDBJ databases">
        <title>Polyphasic characterization of four soil-derived phenanthrene-degrading Acidovorax strains and proposal of Acidovorax phenanthrenivorans sp. nov.</title>
        <authorList>
            <person name="Singleton D."/>
            <person name="Lee J."/>
            <person name="Dickey A.N."/>
            <person name="Stroud A."/>
            <person name="Scholl E.H."/>
            <person name="Wright F.A."/>
            <person name="Aitken M.D."/>
        </authorList>
    </citation>
    <scope>NUCLEOTIDE SEQUENCE</scope>
    <source>
        <strain evidence="1">P4</strain>
    </source>
</reference>
<organism evidence="1 2">
    <name type="scientific">Acidovorax carolinensis</name>
    <dbReference type="NCBI Taxonomy" id="553814"/>
    <lineage>
        <taxon>Bacteria</taxon>
        <taxon>Pseudomonadati</taxon>
        <taxon>Pseudomonadota</taxon>
        <taxon>Betaproteobacteria</taxon>
        <taxon>Burkholderiales</taxon>
        <taxon>Comamonadaceae</taxon>
        <taxon>Acidovorax</taxon>
    </lineage>
</organism>
<gene>
    <name evidence="1" type="ORF">CBP36_10065</name>
</gene>
<dbReference type="OrthoDB" id="9133534at2"/>
<dbReference type="Proteomes" id="UP000194440">
    <property type="component" value="Chromosome"/>
</dbReference>
<keyword evidence="2" id="KW-1185">Reference proteome</keyword>
<protein>
    <submittedName>
        <fullName evidence="1">Uncharacterized protein</fullName>
    </submittedName>
</protein>
<evidence type="ECO:0000313" key="1">
    <source>
        <dbReference type="EMBL" id="ART59146.1"/>
    </source>
</evidence>